<feature type="compositionally biased region" description="Basic and acidic residues" evidence="6">
    <location>
        <begin position="633"/>
        <end position="646"/>
    </location>
</feature>
<dbReference type="InterPro" id="IPR008010">
    <property type="entry name" value="Tatp1"/>
</dbReference>
<accession>A0ABM1A7Y4</accession>
<reference evidence="9 10" key="1">
    <citation type="submission" date="2025-05" db="UniProtKB">
        <authorList>
            <consortium name="RefSeq"/>
        </authorList>
    </citation>
    <scope>IDENTIFICATION</scope>
</reference>
<feature type="compositionally biased region" description="Basic and acidic residues" evidence="6">
    <location>
        <begin position="487"/>
        <end position="502"/>
    </location>
</feature>
<feature type="compositionally biased region" description="Basic and acidic residues" evidence="6">
    <location>
        <begin position="45"/>
        <end position="57"/>
    </location>
</feature>
<feature type="compositionally biased region" description="Polar residues" evidence="6">
    <location>
        <begin position="509"/>
        <end position="532"/>
    </location>
</feature>
<name>A0ABM1A7Y4_APLCA</name>
<comment type="subcellular location">
    <subcellularLocation>
        <location evidence="1">Membrane</location>
        <topology evidence="1">Multi-pass membrane protein</topology>
    </subcellularLocation>
</comment>
<feature type="compositionally biased region" description="Polar residues" evidence="6">
    <location>
        <begin position="561"/>
        <end position="570"/>
    </location>
</feature>
<sequence length="787" mass="87896">MDTFLINRNSPLRSGAPPRLRHRSRTSESESSPLHLNGEGISSSSEKDDPMESRNENITEEPEDVDEPLAQLQSKSMLSYFMSELTKGYKMEADASEFVERRDRVYTSVNTPKNLEKFCAFGFLQCMDAILYMVTFLPLRILVAILRVLVYPFIVLFKGRSRALDAAQVCDLLKGVILVVSCFVTSYMDMSMIYHIVRGQSIIKFYVFYNMLDVMDKLISGFGQDVLDSLYWTAVEPRGRKREHFGTLFHLIFAIVYVVVHTVMILMQAIILNVAFNSHNKNLLTIMMSNNFVEIKGNLFKRLDKNNLCQITYGDVKERFHYLVLLLFVFIRNMKELQWNWDLAFPIIQDVAVVLLVEMIVDWIKHAFITKFNELSASSYGDFALGLAQDIASSQQKHAFTNFNDQVCRRMGFTPIPLICLLFMVCTKSFNISGPLPWLLVFVFYLCLISTKVLNSIVLLGWAQRLITERDKNAKATGTVVDSQVVSKKEDKGSAPKVKAEVQPRASDAMNNQSRPFPVSSSVAVNTETSFSADPPIPGQTSPAFSGSSSSPHHFDDDSGLTSNGATPYHVQNISDAVPDEFSPELPLTRESTPVKSYSLQAVQESSTPKGSKSSVLMDFQRDFFSPDLELSADNKKSSFESESSHSTHPLSVESFSPVSPKSLEDNLTSQDKILPSSQNSSPFLQGNFPVTKNVLNPDERLTCGYNGDFQVPYTGWSEESNLQPDSDSPSSETAASPCNVLSVSDSPSSSLPCSPSKQHQNEGDMPSSVLENADDKKQISRGKSFD</sequence>
<feature type="transmembrane region" description="Helical" evidence="7">
    <location>
        <begin position="343"/>
        <end position="361"/>
    </location>
</feature>
<dbReference type="RefSeq" id="XP_012942572.1">
    <property type="nucleotide sequence ID" value="XM_013087118.2"/>
</dbReference>
<evidence type="ECO:0000256" key="4">
    <source>
        <dbReference type="ARBA" id="ARBA00022989"/>
    </source>
</evidence>
<feature type="region of interest" description="Disordered" evidence="6">
    <location>
        <begin position="1"/>
        <end position="67"/>
    </location>
</feature>
<feature type="transmembrane region" description="Helical" evidence="7">
    <location>
        <begin position="130"/>
        <end position="155"/>
    </location>
</feature>
<feature type="region of interest" description="Disordered" evidence="6">
    <location>
        <begin position="633"/>
        <end position="688"/>
    </location>
</feature>
<feature type="compositionally biased region" description="Polar residues" evidence="6">
    <location>
        <begin position="718"/>
        <end position="742"/>
    </location>
</feature>
<keyword evidence="8" id="KW-1185">Reference proteome</keyword>
<feature type="compositionally biased region" description="Polar residues" evidence="6">
    <location>
        <begin position="1"/>
        <end position="12"/>
    </location>
</feature>
<feature type="region of interest" description="Disordered" evidence="6">
    <location>
        <begin position="478"/>
        <end position="570"/>
    </location>
</feature>
<keyword evidence="5 7" id="KW-0472">Membrane</keyword>
<comment type="similarity">
    <text evidence="2">Belongs to the TAPT1 family.</text>
</comment>
<evidence type="ECO:0000256" key="7">
    <source>
        <dbReference type="SAM" id="Phobius"/>
    </source>
</evidence>
<keyword evidence="4 7" id="KW-1133">Transmembrane helix</keyword>
<feature type="region of interest" description="Disordered" evidence="6">
    <location>
        <begin position="715"/>
        <end position="787"/>
    </location>
</feature>
<feature type="transmembrane region" description="Helical" evidence="7">
    <location>
        <begin position="413"/>
        <end position="432"/>
    </location>
</feature>
<feature type="transmembrane region" description="Helical" evidence="7">
    <location>
        <begin position="248"/>
        <end position="276"/>
    </location>
</feature>
<proteinExistence type="inferred from homology"/>
<dbReference type="RefSeq" id="XP_012942570.1">
    <property type="nucleotide sequence ID" value="XM_013087116.2"/>
</dbReference>
<evidence type="ECO:0000256" key="2">
    <source>
        <dbReference type="ARBA" id="ARBA00008803"/>
    </source>
</evidence>
<feature type="transmembrane region" description="Helical" evidence="7">
    <location>
        <begin position="438"/>
        <end position="462"/>
    </location>
</feature>
<gene>
    <name evidence="9 10" type="primary">LOC101857592</name>
</gene>
<feature type="compositionally biased region" description="Polar residues" evidence="6">
    <location>
        <begin position="648"/>
        <end position="688"/>
    </location>
</feature>
<evidence type="ECO:0000313" key="8">
    <source>
        <dbReference type="Proteomes" id="UP000694888"/>
    </source>
</evidence>
<feature type="transmembrane region" description="Helical" evidence="7">
    <location>
        <begin position="175"/>
        <end position="197"/>
    </location>
</feature>
<organism evidence="8 9">
    <name type="scientific">Aplysia californica</name>
    <name type="common">California sea hare</name>
    <dbReference type="NCBI Taxonomy" id="6500"/>
    <lineage>
        <taxon>Eukaryota</taxon>
        <taxon>Metazoa</taxon>
        <taxon>Spiralia</taxon>
        <taxon>Lophotrochozoa</taxon>
        <taxon>Mollusca</taxon>
        <taxon>Gastropoda</taxon>
        <taxon>Heterobranchia</taxon>
        <taxon>Euthyneura</taxon>
        <taxon>Tectipleura</taxon>
        <taxon>Aplysiida</taxon>
        <taxon>Aplysioidea</taxon>
        <taxon>Aplysiidae</taxon>
        <taxon>Aplysia</taxon>
    </lineage>
</organism>
<evidence type="ECO:0000256" key="3">
    <source>
        <dbReference type="ARBA" id="ARBA00022692"/>
    </source>
</evidence>
<dbReference type="Pfam" id="PF05346">
    <property type="entry name" value="DUF747"/>
    <property type="match status" value="1"/>
</dbReference>
<evidence type="ECO:0000256" key="6">
    <source>
        <dbReference type="SAM" id="MobiDB-lite"/>
    </source>
</evidence>
<evidence type="ECO:0000256" key="5">
    <source>
        <dbReference type="ARBA" id="ARBA00023136"/>
    </source>
</evidence>
<keyword evidence="3 7" id="KW-0812">Transmembrane</keyword>
<evidence type="ECO:0000313" key="9">
    <source>
        <dbReference type="RefSeq" id="XP_012942570.1"/>
    </source>
</evidence>
<dbReference type="PANTHER" id="PTHR13317:SF4">
    <property type="entry name" value="TRANSMEMBRANE ANTERIOR POSTERIOR TRANSFORMATION PROTEIN 1 HOMOLOG"/>
    <property type="match status" value="1"/>
</dbReference>
<dbReference type="PANTHER" id="PTHR13317">
    <property type="entry name" value="TRANSMEMBRANE ANTERIOR POSTERIOR TRANSFORMATION PROTEIN 1 HOMOLOG"/>
    <property type="match status" value="1"/>
</dbReference>
<feature type="compositionally biased region" description="Basic and acidic residues" evidence="6">
    <location>
        <begin position="774"/>
        <end position="787"/>
    </location>
</feature>
<evidence type="ECO:0000256" key="1">
    <source>
        <dbReference type="ARBA" id="ARBA00004141"/>
    </source>
</evidence>
<feature type="compositionally biased region" description="Low complexity" evidence="6">
    <location>
        <begin position="743"/>
        <end position="757"/>
    </location>
</feature>
<evidence type="ECO:0000313" key="10">
    <source>
        <dbReference type="RefSeq" id="XP_012942572.1"/>
    </source>
</evidence>
<dbReference type="Proteomes" id="UP000694888">
    <property type="component" value="Unplaced"/>
</dbReference>
<feature type="compositionally biased region" description="Low complexity" evidence="6">
    <location>
        <begin position="542"/>
        <end position="552"/>
    </location>
</feature>
<protein>
    <submittedName>
        <fullName evidence="9 10">Transmembrane anterior posterior transformation protein 1 homolog</fullName>
    </submittedName>
</protein>
<feature type="compositionally biased region" description="Acidic residues" evidence="6">
    <location>
        <begin position="58"/>
        <end position="67"/>
    </location>
</feature>
<dbReference type="GeneID" id="101857592"/>